<gene>
    <name evidence="1" type="ORF">1_205</name>
</gene>
<name>A0A5B8HX87_9VIRU</name>
<proteinExistence type="predicted"/>
<reference evidence="1" key="1">
    <citation type="submission" date="2018-11" db="EMBL/GenBank/DDBJ databases">
        <title>A distinct lineage of giant viruses engineers rhodopsin photosystems in predatory marine eukaryotes.</title>
        <authorList>
            <person name="Needham D.M."/>
            <person name="Yoshizawa S."/>
            <person name="Hosaka T."/>
            <person name="Poirier C."/>
            <person name="Choi C.-J."/>
            <person name="Hehenberger E."/>
            <person name="Irwin N.A.T."/>
            <person name="Wilken S."/>
            <person name="Yung C.-M."/>
            <person name="Bachy C."/>
            <person name="Kurihara R."/>
            <person name="Nakajima Y."/>
            <person name="Kojima K."/>
            <person name="Kimura-Someya T."/>
            <person name="Leonard G."/>
            <person name="Malmstrom R.R."/>
            <person name="Mende D."/>
            <person name="Olson D.K."/>
            <person name="Sudo Y."/>
            <person name="Sudek S."/>
            <person name="Richards T.A."/>
            <person name="DeLong E.F."/>
            <person name="Keeling P.J."/>
            <person name="Santoro A.E."/>
            <person name="Shirouzu M."/>
            <person name="Iwasaki W."/>
            <person name="Worden A.Z."/>
        </authorList>
    </citation>
    <scope>NUCLEOTIDE SEQUENCE</scope>
</reference>
<organism evidence="1">
    <name type="scientific">Mimiviridae sp. ChoanoV1</name>
    <dbReference type="NCBI Taxonomy" id="2596887"/>
    <lineage>
        <taxon>Viruses</taxon>
        <taxon>Varidnaviria</taxon>
        <taxon>Bamfordvirae</taxon>
        <taxon>Nucleocytoviricota</taxon>
        <taxon>Megaviricetes</taxon>
        <taxon>Imitervirales</taxon>
        <taxon>Schizomimiviridae</taxon>
    </lineage>
</organism>
<dbReference type="EMBL" id="MK250085">
    <property type="protein sequence ID" value="QDY51820.1"/>
    <property type="molecule type" value="Genomic_DNA"/>
</dbReference>
<sequence>MLLIILILLVIILFFSLKKKESFRNNKPRIAVYSYNFGNFRKELNKNIDNFEKINQFDYYLYTDKNVKSKKWKIIKVPLQQRTEHMNANRVTAKYYKWKHIPRELKKYDYILHIDCARIKYLNNLSYNDILNIIDKNKNKSYIGRKHPFLKNIYDECNKVKKVKVDSSNYVDLWEKKLLNEKVKIKANHIETCIFIRKINDNILSKKFEEIYEEIMKNKLCRDQLVFYYIIDKYNLYDKITDTNKFNKL</sequence>
<accession>A0A5B8HX87</accession>
<evidence type="ECO:0000313" key="1">
    <source>
        <dbReference type="EMBL" id="QDY51820.1"/>
    </source>
</evidence>
<protein>
    <submittedName>
        <fullName evidence="1">Uncharacterized protein</fullName>
    </submittedName>
</protein>